<protein>
    <submittedName>
        <fullName evidence="1">Uncharacterized protein</fullName>
    </submittedName>
</protein>
<dbReference type="AlphaFoldDB" id="A0A5K7YJU6"/>
<reference evidence="1 2" key="1">
    <citation type="submission" date="2019-11" db="EMBL/GenBank/DDBJ databases">
        <title>Comparative genomics of hydrocarbon-degrading Desulfosarcina strains.</title>
        <authorList>
            <person name="Watanabe M."/>
            <person name="Kojima H."/>
            <person name="Fukui M."/>
        </authorList>
    </citation>
    <scope>NUCLEOTIDE SEQUENCE [LARGE SCALE GENOMIC DNA]</scope>
    <source>
        <strain evidence="1 2">PL12</strain>
    </source>
</reference>
<organism evidence="1 2">
    <name type="scientific">Desulfosarcina alkanivorans</name>
    <dbReference type="NCBI Taxonomy" id="571177"/>
    <lineage>
        <taxon>Bacteria</taxon>
        <taxon>Pseudomonadati</taxon>
        <taxon>Thermodesulfobacteriota</taxon>
        <taxon>Desulfobacteria</taxon>
        <taxon>Desulfobacterales</taxon>
        <taxon>Desulfosarcinaceae</taxon>
        <taxon>Desulfosarcina</taxon>
    </lineage>
</organism>
<evidence type="ECO:0000313" key="2">
    <source>
        <dbReference type="Proteomes" id="UP000427906"/>
    </source>
</evidence>
<dbReference type="KEGG" id="dalk:DSCA_20490"/>
<proteinExistence type="predicted"/>
<keyword evidence="2" id="KW-1185">Reference proteome</keyword>
<dbReference type="EMBL" id="AP021874">
    <property type="protein sequence ID" value="BBO68119.1"/>
    <property type="molecule type" value="Genomic_DNA"/>
</dbReference>
<dbReference type="Proteomes" id="UP000427906">
    <property type="component" value="Chromosome"/>
</dbReference>
<accession>A0A5K7YJU6</accession>
<sequence>MSLRLSNASCAWINPIRPIFTIMPLFGDGPTASTFMPFISRKPLLPAVPSDEKAWHPSAPGGHARLVWQAKREDVADGFDGQAVGIVHLGETDCFLYF</sequence>
<evidence type="ECO:0000313" key="1">
    <source>
        <dbReference type="EMBL" id="BBO68119.1"/>
    </source>
</evidence>
<gene>
    <name evidence="1" type="ORF">DSCA_20490</name>
</gene>
<name>A0A5K7YJU6_9BACT</name>